<evidence type="ECO:0000256" key="7">
    <source>
        <dbReference type="HAMAP-Rule" id="MF_00639"/>
    </source>
</evidence>
<dbReference type="RefSeq" id="WP_013048216.1">
    <property type="nucleotide sequence ID" value="NC_014011.1"/>
</dbReference>
<feature type="binding site" evidence="7">
    <location>
        <begin position="118"/>
        <end position="124"/>
    </location>
    <ligand>
        <name>ATP</name>
        <dbReference type="ChEBI" id="CHEBI:30616"/>
    </ligand>
</feature>
<feature type="domain" description="Mur ligase central" evidence="10">
    <location>
        <begin position="116"/>
        <end position="292"/>
    </location>
</feature>
<dbReference type="GO" id="GO:0005524">
    <property type="term" value="F:ATP binding"/>
    <property type="evidence" value="ECO:0007669"/>
    <property type="project" value="UniProtKB-UniRule"/>
</dbReference>
<evidence type="ECO:0000313" key="12">
    <source>
        <dbReference type="Proteomes" id="UP000002366"/>
    </source>
</evidence>
<dbReference type="InterPro" id="IPR036565">
    <property type="entry name" value="Mur-like_cat_sf"/>
</dbReference>
<evidence type="ECO:0000259" key="9">
    <source>
        <dbReference type="Pfam" id="PF02875"/>
    </source>
</evidence>
<dbReference type="InterPro" id="IPR004101">
    <property type="entry name" value="Mur_ligase_C"/>
</dbReference>
<dbReference type="KEGG" id="aco:Amico_0817"/>
<comment type="similarity">
    <text evidence="7">Belongs to the MurCDEF family.</text>
</comment>
<dbReference type="GO" id="GO:0009252">
    <property type="term" value="P:peptidoglycan biosynthetic process"/>
    <property type="evidence" value="ECO:0007669"/>
    <property type="project" value="UniProtKB-UniRule"/>
</dbReference>
<keyword evidence="7 8" id="KW-0133">Cell shape</keyword>
<dbReference type="GO" id="GO:0005737">
    <property type="term" value="C:cytoplasm"/>
    <property type="evidence" value="ECO:0007669"/>
    <property type="project" value="UniProtKB-SubCell"/>
</dbReference>
<keyword evidence="7 8" id="KW-0132">Cell division</keyword>
<evidence type="ECO:0000256" key="5">
    <source>
        <dbReference type="ARBA" id="ARBA00022741"/>
    </source>
</evidence>
<dbReference type="GO" id="GO:0008764">
    <property type="term" value="F:UDP-N-acetylmuramoylalanine-D-glutamate ligase activity"/>
    <property type="evidence" value="ECO:0007669"/>
    <property type="project" value="UniProtKB-UniRule"/>
</dbReference>
<dbReference type="Pfam" id="PF02875">
    <property type="entry name" value="Mur_ligase_C"/>
    <property type="match status" value="1"/>
</dbReference>
<organism evidence="11 12">
    <name type="scientific">Aminobacterium colombiense (strain DSM 12261 / ALA-1)</name>
    <dbReference type="NCBI Taxonomy" id="572547"/>
    <lineage>
        <taxon>Bacteria</taxon>
        <taxon>Thermotogati</taxon>
        <taxon>Synergistota</taxon>
        <taxon>Synergistia</taxon>
        <taxon>Synergistales</taxon>
        <taxon>Aminobacteriaceae</taxon>
        <taxon>Aminobacterium</taxon>
    </lineage>
</organism>
<keyword evidence="4 7" id="KW-0436">Ligase</keyword>
<dbReference type="Gene3D" id="3.40.50.720">
    <property type="entry name" value="NAD(P)-binding Rossmann-like Domain"/>
    <property type="match status" value="1"/>
</dbReference>
<dbReference type="Gene3D" id="3.40.1190.10">
    <property type="entry name" value="Mur-like, catalytic domain"/>
    <property type="match status" value="1"/>
</dbReference>
<keyword evidence="5 7" id="KW-0547">Nucleotide-binding</keyword>
<dbReference type="EC" id="6.3.2.9" evidence="7 8"/>
<gene>
    <name evidence="7" type="primary">murD</name>
    <name evidence="11" type="ordered locus">Amico_0817</name>
</gene>
<dbReference type="InterPro" id="IPR005762">
    <property type="entry name" value="MurD"/>
</dbReference>
<dbReference type="EMBL" id="CP001997">
    <property type="protein sequence ID" value="ADE56950.1"/>
    <property type="molecule type" value="Genomic_DNA"/>
</dbReference>
<dbReference type="GO" id="GO:0051301">
    <property type="term" value="P:cell division"/>
    <property type="evidence" value="ECO:0007669"/>
    <property type="project" value="UniProtKB-KW"/>
</dbReference>
<keyword evidence="12" id="KW-1185">Reference proteome</keyword>
<feature type="domain" description="Mur ligase C-terminal" evidence="9">
    <location>
        <begin position="316"/>
        <end position="430"/>
    </location>
</feature>
<comment type="subcellular location">
    <subcellularLocation>
        <location evidence="1 7 8">Cytoplasm</location>
    </subcellularLocation>
</comment>
<dbReference type="NCBIfam" id="TIGR01087">
    <property type="entry name" value="murD"/>
    <property type="match status" value="1"/>
</dbReference>
<evidence type="ECO:0000259" key="10">
    <source>
        <dbReference type="Pfam" id="PF08245"/>
    </source>
</evidence>
<evidence type="ECO:0000256" key="1">
    <source>
        <dbReference type="ARBA" id="ARBA00004496"/>
    </source>
</evidence>
<reference evidence="11 12" key="1">
    <citation type="journal article" date="2010" name="Stand. Genomic Sci.">
        <title>Complete genome sequence of Aminobacterium colombiense type strain (ALA-1).</title>
        <authorList>
            <person name="Chertkov O."/>
            <person name="Sikorski J."/>
            <person name="Brambilla E."/>
            <person name="Lapidus A."/>
            <person name="Copeland A."/>
            <person name="Glavina Del Rio T."/>
            <person name="Nolan M."/>
            <person name="Lucas S."/>
            <person name="Tice H."/>
            <person name="Cheng J.F."/>
            <person name="Han C."/>
            <person name="Detter J.C."/>
            <person name="Bruce D."/>
            <person name="Tapia R."/>
            <person name="Goodwin L."/>
            <person name="Pitluck S."/>
            <person name="Liolios K."/>
            <person name="Ivanova N."/>
            <person name="Mavromatis K."/>
            <person name="Ovchinnikova G."/>
            <person name="Pati A."/>
            <person name="Chen A."/>
            <person name="Palaniappan K."/>
            <person name="Land M."/>
            <person name="Hauser L."/>
            <person name="Chang Y.J."/>
            <person name="Jeffries C.D."/>
            <person name="Spring S."/>
            <person name="Rohde M."/>
            <person name="Goker M."/>
            <person name="Bristow J."/>
            <person name="Eisen J.A."/>
            <person name="Markowitz V."/>
            <person name="Hugenholtz P."/>
            <person name="Kyrpides N.C."/>
            <person name="Klenk H.P."/>
        </authorList>
    </citation>
    <scope>NUCLEOTIDE SEQUENCE [LARGE SCALE GENOMIC DNA]</scope>
    <source>
        <strain evidence="12">DSM 12261 / ALA-1</strain>
    </source>
</reference>
<proteinExistence type="inferred from homology"/>
<accession>D5EEG8</accession>
<sequence length="457" mass="49265">MKESNQDIAGKKITILGAGVSGKGLAILAKTLGAHVFVTEKKDTLSPEVEEAFKLQDIQWEVGGNSLRALDADCIVVSSGISPQASVVKKAQGRGIPVIGEIDFVAPHIKGKVIGVTGSNGKSTTTMLIGHLLKKYGYKTAVAGNIGNPLSLHASQNLDFIVIELSSFQLYWAHLLKSHVAIVTNLAPDHIDWHGSFTNYLKAKARLVRLQEPGHWAVVQNRDVDALQLSGKSAVASLYWEGQEPVHKTDAYICMGEQEAWLSYNKKELLFDYRDVDLIGRHNLENLAMTASALILGGVPCSNLTKQLSDFIPLPHRCTFVAEINGVRYIDDSKGTNVAASATALTSIHGPKVVILGGQGKGEDYSPLAEAVKKEARVAIVLGAEKKPIVTALEGAGFARHIEVDSMEDAVKAAMALSLPGETVLLSPACTSWDMYPSYKKRGEHFQHLVNKYGGLL</sequence>
<dbReference type="HOGENOM" id="CLU_032540_0_0_0"/>
<name>D5EEG8_AMICL</name>
<keyword evidence="7 8" id="KW-0961">Cell wall biogenesis/degradation</keyword>
<comment type="pathway">
    <text evidence="2 7 8">Cell wall biogenesis; peptidoglycan biosynthesis.</text>
</comment>
<evidence type="ECO:0000313" key="11">
    <source>
        <dbReference type="EMBL" id="ADE56950.1"/>
    </source>
</evidence>
<dbReference type="SUPFAM" id="SSF51984">
    <property type="entry name" value="MurCD N-terminal domain"/>
    <property type="match status" value="1"/>
</dbReference>
<comment type="function">
    <text evidence="7 8">Cell wall formation. Catalyzes the addition of glutamate to the nucleotide precursor UDP-N-acetylmuramoyl-L-alanine (UMA).</text>
</comment>
<evidence type="ECO:0000256" key="8">
    <source>
        <dbReference type="RuleBase" id="RU003664"/>
    </source>
</evidence>
<keyword evidence="7 8" id="KW-0573">Peptidoglycan synthesis</keyword>
<evidence type="ECO:0000256" key="2">
    <source>
        <dbReference type="ARBA" id="ARBA00004752"/>
    </source>
</evidence>
<evidence type="ECO:0000256" key="3">
    <source>
        <dbReference type="ARBA" id="ARBA00022490"/>
    </source>
</evidence>
<keyword evidence="3 7" id="KW-0963">Cytoplasm</keyword>
<dbReference type="GO" id="GO:0008360">
    <property type="term" value="P:regulation of cell shape"/>
    <property type="evidence" value="ECO:0007669"/>
    <property type="project" value="UniProtKB-KW"/>
</dbReference>
<dbReference type="Gene3D" id="3.90.190.20">
    <property type="entry name" value="Mur ligase, C-terminal domain"/>
    <property type="match status" value="1"/>
</dbReference>
<keyword evidence="7 8" id="KW-0131">Cell cycle</keyword>
<keyword evidence="6 7" id="KW-0067">ATP-binding</keyword>
<dbReference type="AlphaFoldDB" id="D5EEG8"/>
<dbReference type="SUPFAM" id="SSF53244">
    <property type="entry name" value="MurD-like peptide ligases, peptide-binding domain"/>
    <property type="match status" value="1"/>
</dbReference>
<protein>
    <recommendedName>
        <fullName evidence="7 8">UDP-N-acetylmuramoylalanine--D-glutamate ligase</fullName>
        <ecNumber evidence="7 8">6.3.2.9</ecNumber>
    </recommendedName>
    <alternativeName>
        <fullName evidence="7">D-glutamic acid-adding enzyme</fullName>
    </alternativeName>
    <alternativeName>
        <fullName evidence="7">UDP-N-acetylmuramoyl-L-alanyl-D-glutamate synthetase</fullName>
    </alternativeName>
</protein>
<dbReference type="eggNOG" id="COG0771">
    <property type="taxonomic scope" value="Bacteria"/>
</dbReference>
<dbReference type="Pfam" id="PF08245">
    <property type="entry name" value="Mur_ligase_M"/>
    <property type="match status" value="1"/>
</dbReference>
<dbReference type="PANTHER" id="PTHR43692:SF1">
    <property type="entry name" value="UDP-N-ACETYLMURAMOYLALANINE--D-GLUTAMATE LIGASE"/>
    <property type="match status" value="1"/>
</dbReference>
<dbReference type="Pfam" id="PF21377">
    <property type="entry name" value="MurD_N"/>
    <property type="match status" value="1"/>
</dbReference>
<dbReference type="SUPFAM" id="SSF53623">
    <property type="entry name" value="MurD-like peptide ligases, catalytic domain"/>
    <property type="match status" value="1"/>
</dbReference>
<dbReference type="InterPro" id="IPR013221">
    <property type="entry name" value="Mur_ligase_cen"/>
</dbReference>
<dbReference type="PANTHER" id="PTHR43692">
    <property type="entry name" value="UDP-N-ACETYLMURAMOYLALANINE--D-GLUTAMATE LIGASE"/>
    <property type="match status" value="1"/>
</dbReference>
<comment type="catalytic activity">
    <reaction evidence="7 8">
        <text>UDP-N-acetyl-alpha-D-muramoyl-L-alanine + D-glutamate + ATP = UDP-N-acetyl-alpha-D-muramoyl-L-alanyl-D-glutamate + ADP + phosphate + H(+)</text>
        <dbReference type="Rhea" id="RHEA:16429"/>
        <dbReference type="ChEBI" id="CHEBI:15378"/>
        <dbReference type="ChEBI" id="CHEBI:29986"/>
        <dbReference type="ChEBI" id="CHEBI:30616"/>
        <dbReference type="ChEBI" id="CHEBI:43474"/>
        <dbReference type="ChEBI" id="CHEBI:83898"/>
        <dbReference type="ChEBI" id="CHEBI:83900"/>
        <dbReference type="ChEBI" id="CHEBI:456216"/>
        <dbReference type="EC" id="6.3.2.9"/>
    </reaction>
</comment>
<evidence type="ECO:0000256" key="4">
    <source>
        <dbReference type="ARBA" id="ARBA00022598"/>
    </source>
</evidence>
<evidence type="ECO:0000256" key="6">
    <source>
        <dbReference type="ARBA" id="ARBA00022840"/>
    </source>
</evidence>
<dbReference type="HAMAP" id="MF_00639">
    <property type="entry name" value="MurD"/>
    <property type="match status" value="1"/>
</dbReference>
<dbReference type="Proteomes" id="UP000002366">
    <property type="component" value="Chromosome"/>
</dbReference>
<dbReference type="InterPro" id="IPR036615">
    <property type="entry name" value="Mur_ligase_C_dom_sf"/>
</dbReference>
<dbReference type="UniPathway" id="UPA00219"/>
<dbReference type="STRING" id="572547.Amico_0817"/>
<dbReference type="GO" id="GO:0071555">
    <property type="term" value="P:cell wall organization"/>
    <property type="evidence" value="ECO:0007669"/>
    <property type="project" value="UniProtKB-KW"/>
</dbReference>